<sequence>MSQHDPIEKSLRRLTPPQAPASLRVAVLGAIEIQRDSETNVTLAESEKRHWFVRIERFATYAAPCFLLLSLFTFGLVNWSTGKLLHGNHQSVSDSTNQTTDDRSRFASGNPFNSPQAFFRHHLAVLETLNKELFRETTKEIPQVDRDLPPLGRIHRDLDCRVSELASVTPIGNTFGDIA</sequence>
<organism evidence="2 3">
    <name type="scientific">Novipirellula herctigrandis</name>
    <dbReference type="NCBI Taxonomy" id="2527986"/>
    <lineage>
        <taxon>Bacteria</taxon>
        <taxon>Pseudomonadati</taxon>
        <taxon>Planctomycetota</taxon>
        <taxon>Planctomycetia</taxon>
        <taxon>Pirellulales</taxon>
        <taxon>Pirellulaceae</taxon>
        <taxon>Novipirellula</taxon>
    </lineage>
</organism>
<reference evidence="2 3" key="1">
    <citation type="submission" date="2019-02" db="EMBL/GenBank/DDBJ databases">
        <title>Deep-cultivation of Planctomycetes and their phenomic and genomic characterization uncovers novel biology.</title>
        <authorList>
            <person name="Wiegand S."/>
            <person name="Jogler M."/>
            <person name="Boedeker C."/>
            <person name="Pinto D."/>
            <person name="Vollmers J."/>
            <person name="Rivas-Marin E."/>
            <person name="Kohn T."/>
            <person name="Peeters S.H."/>
            <person name="Heuer A."/>
            <person name="Rast P."/>
            <person name="Oberbeckmann S."/>
            <person name="Bunk B."/>
            <person name="Jeske O."/>
            <person name="Meyerdierks A."/>
            <person name="Storesund J.E."/>
            <person name="Kallscheuer N."/>
            <person name="Luecker S."/>
            <person name="Lage O.M."/>
            <person name="Pohl T."/>
            <person name="Merkel B.J."/>
            <person name="Hornburger P."/>
            <person name="Mueller R.-W."/>
            <person name="Bruemmer F."/>
            <person name="Labrenz M."/>
            <person name="Spormann A.M."/>
            <person name="Op Den Camp H."/>
            <person name="Overmann J."/>
            <person name="Amann R."/>
            <person name="Jetten M.S.M."/>
            <person name="Mascher T."/>
            <person name="Medema M.H."/>
            <person name="Devos D.P."/>
            <person name="Kaster A.-K."/>
            <person name="Ovreas L."/>
            <person name="Rohde M."/>
            <person name="Galperin M.Y."/>
            <person name="Jogler C."/>
        </authorList>
    </citation>
    <scope>NUCLEOTIDE SEQUENCE [LARGE SCALE GENOMIC DNA]</scope>
    <source>
        <strain evidence="2 3">CA13</strain>
    </source>
</reference>
<dbReference type="EMBL" id="SJPJ01000001">
    <property type="protein sequence ID" value="TWT82944.1"/>
    <property type="molecule type" value="Genomic_DNA"/>
</dbReference>
<proteinExistence type="predicted"/>
<feature type="transmembrane region" description="Helical" evidence="1">
    <location>
        <begin position="58"/>
        <end position="79"/>
    </location>
</feature>
<dbReference type="AlphaFoldDB" id="A0A5C5Z6P3"/>
<keyword evidence="1" id="KW-0472">Membrane</keyword>
<evidence type="ECO:0000313" key="2">
    <source>
        <dbReference type="EMBL" id="TWT82944.1"/>
    </source>
</evidence>
<dbReference type="RefSeq" id="WP_146399772.1">
    <property type="nucleotide sequence ID" value="NZ_SJPJ01000001.1"/>
</dbReference>
<name>A0A5C5Z6P3_9BACT</name>
<accession>A0A5C5Z6P3</accession>
<dbReference type="Proteomes" id="UP000315010">
    <property type="component" value="Unassembled WGS sequence"/>
</dbReference>
<keyword evidence="1" id="KW-0812">Transmembrane</keyword>
<protein>
    <submittedName>
        <fullName evidence="2">Uncharacterized protein</fullName>
    </submittedName>
</protein>
<dbReference type="OrthoDB" id="9852956at2"/>
<keyword evidence="1" id="KW-1133">Transmembrane helix</keyword>
<evidence type="ECO:0000256" key="1">
    <source>
        <dbReference type="SAM" id="Phobius"/>
    </source>
</evidence>
<keyword evidence="3" id="KW-1185">Reference proteome</keyword>
<evidence type="ECO:0000313" key="3">
    <source>
        <dbReference type="Proteomes" id="UP000315010"/>
    </source>
</evidence>
<comment type="caution">
    <text evidence="2">The sequence shown here is derived from an EMBL/GenBank/DDBJ whole genome shotgun (WGS) entry which is preliminary data.</text>
</comment>
<gene>
    <name evidence="2" type="ORF">CA13_44070</name>
</gene>